<dbReference type="Proteomes" id="UP000492820">
    <property type="component" value="Unassembled WGS sequence"/>
</dbReference>
<gene>
    <name evidence="1" type="ORF">EgrG_002057800</name>
</gene>
<reference evidence="3" key="3">
    <citation type="submission" date="2020-10" db="UniProtKB">
        <authorList>
            <consortium name="WormBaseParasite"/>
        </authorList>
    </citation>
    <scope>IDENTIFICATION</scope>
</reference>
<protein>
    <submittedName>
        <fullName evidence="3">Expressed conserved protein</fullName>
    </submittedName>
</protein>
<sequence length="127" mass="14157">MVKNCAMEENAVSPFVIAMPSFDDWPVGEEDDTDRLKIEMLGYMRCAIEKLSVREGKAVEEGTEMRVNVGASKSETVRVKTNKNQNENIQKEEKVEETQVVEFEAKKNGGGNEKKNGGGWVNVDVVC</sequence>
<dbReference type="EMBL" id="LK028705">
    <property type="protein sequence ID" value="CDS25074.1"/>
    <property type="molecule type" value="Genomic_DNA"/>
</dbReference>
<evidence type="ECO:0000313" key="2">
    <source>
        <dbReference type="Proteomes" id="UP000492820"/>
    </source>
</evidence>
<evidence type="ECO:0000313" key="1">
    <source>
        <dbReference type="EMBL" id="CDS25074.1"/>
    </source>
</evidence>
<evidence type="ECO:0000313" key="3">
    <source>
        <dbReference type="WBParaSite" id="EgrG_002057800"/>
    </source>
</evidence>
<dbReference type="AlphaFoldDB" id="A0A068X565"/>
<accession>A0A068X565</accession>
<proteinExistence type="predicted"/>
<reference evidence="1 2" key="1">
    <citation type="journal article" date="2013" name="Nature">
        <title>The genomes of four tapeworm species reveal adaptations to parasitism.</title>
        <authorList>
            <person name="Tsai I.J."/>
            <person name="Zarowiecki M."/>
            <person name="Holroyd N."/>
            <person name="Garciarrubio A."/>
            <person name="Sanchez-Flores A."/>
            <person name="Brooks K.L."/>
            <person name="Tracey A."/>
            <person name="Bobes R.J."/>
            <person name="Fragoso G."/>
            <person name="Sciutto E."/>
            <person name="Aslett M."/>
            <person name="Beasley H."/>
            <person name="Bennett H.M."/>
            <person name="Cai J."/>
            <person name="Camicia F."/>
            <person name="Clark R."/>
            <person name="Cucher M."/>
            <person name="De Silva N."/>
            <person name="Day T.A."/>
            <person name="Deplazes P."/>
            <person name="Estrada K."/>
            <person name="Fernandez C."/>
            <person name="Holland P.W."/>
            <person name="Hou J."/>
            <person name="Hu S."/>
            <person name="Huckvale T."/>
            <person name="Hung S.S."/>
            <person name="Kamenetzky L."/>
            <person name="Keane J.A."/>
            <person name="Kiss F."/>
            <person name="Koziol U."/>
            <person name="Lambert O."/>
            <person name="Liu K."/>
            <person name="Luo X."/>
            <person name="Luo Y."/>
            <person name="Macchiaroli N."/>
            <person name="Nichol S."/>
            <person name="Paps J."/>
            <person name="Parkinson J."/>
            <person name="Pouchkina-Stantcheva N."/>
            <person name="Riddiford N."/>
            <person name="Rosenzvit M."/>
            <person name="Salinas G."/>
            <person name="Wasmuth J.D."/>
            <person name="Zamanian M."/>
            <person name="Zheng Y."/>
            <person name="Cai X."/>
            <person name="Soberon X."/>
            <person name="Olson P.D."/>
            <person name="Laclette J.P."/>
            <person name="Brehm K."/>
            <person name="Berriman M."/>
            <person name="Garciarrubio A."/>
            <person name="Bobes R.J."/>
            <person name="Fragoso G."/>
            <person name="Sanchez-Flores A."/>
            <person name="Estrada K."/>
            <person name="Cevallos M.A."/>
            <person name="Morett E."/>
            <person name="Gonzalez V."/>
            <person name="Portillo T."/>
            <person name="Ochoa-Leyva A."/>
            <person name="Jose M.V."/>
            <person name="Sciutto E."/>
            <person name="Landa A."/>
            <person name="Jimenez L."/>
            <person name="Valdes V."/>
            <person name="Carrero J.C."/>
            <person name="Larralde C."/>
            <person name="Morales-Montor J."/>
            <person name="Limon-Lason J."/>
            <person name="Soberon X."/>
            <person name="Laclette J.P."/>
        </authorList>
    </citation>
    <scope>NUCLEOTIDE SEQUENCE [LARGE SCALE GENOMIC DNA]</scope>
</reference>
<reference evidence="1" key="2">
    <citation type="submission" date="2014-06" db="EMBL/GenBank/DDBJ databases">
        <authorList>
            <person name="Aslett M."/>
        </authorList>
    </citation>
    <scope>NUCLEOTIDE SEQUENCE</scope>
</reference>
<dbReference type="WBParaSite" id="EgrG_002057800">
    <property type="protein sequence ID" value="EgrG_002057800"/>
    <property type="gene ID" value="EgrG_002057800"/>
</dbReference>
<name>A0A068X565_ECHGR</name>
<organism evidence="1">
    <name type="scientific">Echinococcus granulosus</name>
    <name type="common">Hydatid tapeworm</name>
    <dbReference type="NCBI Taxonomy" id="6210"/>
    <lineage>
        <taxon>Eukaryota</taxon>
        <taxon>Metazoa</taxon>
        <taxon>Spiralia</taxon>
        <taxon>Lophotrochozoa</taxon>
        <taxon>Platyhelminthes</taxon>
        <taxon>Cestoda</taxon>
        <taxon>Eucestoda</taxon>
        <taxon>Cyclophyllidea</taxon>
        <taxon>Taeniidae</taxon>
        <taxon>Echinococcus</taxon>
        <taxon>Echinococcus granulosus group</taxon>
    </lineage>
</organism>